<dbReference type="PANTHER" id="PTHR47219:SF15">
    <property type="entry name" value="TBC1 DOMAIN FAMILY MEMBER 12 ISOFORM X1"/>
    <property type="match status" value="1"/>
</dbReference>
<dbReference type="Proteomes" id="UP000298061">
    <property type="component" value="Unassembled WGS sequence"/>
</dbReference>
<reference evidence="2 3" key="1">
    <citation type="submission" date="2019-02" db="EMBL/GenBank/DDBJ databases">
        <title>Genome sequencing of the rare red list fungi Hericium alpestre (H. flagellum).</title>
        <authorList>
            <person name="Buettner E."/>
            <person name="Kellner H."/>
        </authorList>
    </citation>
    <scope>NUCLEOTIDE SEQUENCE [LARGE SCALE GENOMIC DNA]</scope>
    <source>
        <strain evidence="2 3">DSM 108284</strain>
    </source>
</reference>
<name>A0A4Z0A8S7_9AGAM</name>
<accession>A0A4Z0A8S7</accession>
<sequence length="137" mass="15850">MYQDLKELLYAWVVARSDEGLGYVRGTSKIAAMILVNMPAMQGFVVMRNLLERHCLRSFYGGMATKDEVEAYYRIFDTLLADGMPKIYFNFKQHQISPAAYLPEWILPLFLDHLPFEACARIDKSFLIFSEDKTKPP</sequence>
<dbReference type="EMBL" id="SFCI01000153">
    <property type="protein sequence ID" value="TFY81998.1"/>
    <property type="molecule type" value="Genomic_DNA"/>
</dbReference>
<dbReference type="GO" id="GO:0005096">
    <property type="term" value="F:GTPase activator activity"/>
    <property type="evidence" value="ECO:0007669"/>
    <property type="project" value="TreeGrafter"/>
</dbReference>
<dbReference type="GO" id="GO:0031267">
    <property type="term" value="F:small GTPase binding"/>
    <property type="evidence" value="ECO:0007669"/>
    <property type="project" value="TreeGrafter"/>
</dbReference>
<organism evidence="2 3">
    <name type="scientific">Hericium alpestre</name>
    <dbReference type="NCBI Taxonomy" id="135208"/>
    <lineage>
        <taxon>Eukaryota</taxon>
        <taxon>Fungi</taxon>
        <taxon>Dikarya</taxon>
        <taxon>Basidiomycota</taxon>
        <taxon>Agaricomycotina</taxon>
        <taxon>Agaricomycetes</taxon>
        <taxon>Russulales</taxon>
        <taxon>Hericiaceae</taxon>
        <taxon>Hericium</taxon>
    </lineage>
</organism>
<gene>
    <name evidence="2" type="ORF">EWM64_g2018</name>
</gene>
<dbReference type="SUPFAM" id="SSF47923">
    <property type="entry name" value="Ypt/Rab-GAP domain of gyp1p"/>
    <property type="match status" value="2"/>
</dbReference>
<evidence type="ECO:0000313" key="2">
    <source>
        <dbReference type="EMBL" id="TFY81998.1"/>
    </source>
</evidence>
<comment type="caution">
    <text evidence="2">The sequence shown here is derived from an EMBL/GenBank/DDBJ whole genome shotgun (WGS) entry which is preliminary data.</text>
</comment>
<dbReference type="STRING" id="135208.A0A4Z0A8S7"/>
<dbReference type="PROSITE" id="PS50086">
    <property type="entry name" value="TBC_RABGAP"/>
    <property type="match status" value="1"/>
</dbReference>
<dbReference type="InterPro" id="IPR050302">
    <property type="entry name" value="Rab_GAP_TBC_domain"/>
</dbReference>
<dbReference type="OrthoDB" id="289721at2759"/>
<dbReference type="InterPro" id="IPR000195">
    <property type="entry name" value="Rab-GAP-TBC_dom"/>
</dbReference>
<dbReference type="AlphaFoldDB" id="A0A4Z0A8S7"/>
<evidence type="ECO:0000313" key="3">
    <source>
        <dbReference type="Proteomes" id="UP000298061"/>
    </source>
</evidence>
<feature type="domain" description="Rab-GAP TBC" evidence="1">
    <location>
        <begin position="1"/>
        <end position="130"/>
    </location>
</feature>
<dbReference type="InterPro" id="IPR035969">
    <property type="entry name" value="Rab-GAP_TBC_sf"/>
</dbReference>
<dbReference type="Gene3D" id="1.10.472.80">
    <property type="entry name" value="Ypt/Rab-GAP domain of gyp1p, domain 3"/>
    <property type="match status" value="1"/>
</dbReference>
<dbReference type="Gene3D" id="1.10.8.270">
    <property type="entry name" value="putative rabgap domain of human tbc1 domain family member 14 like domains"/>
    <property type="match status" value="1"/>
</dbReference>
<dbReference type="PANTHER" id="PTHR47219">
    <property type="entry name" value="RAB GTPASE-ACTIVATING PROTEIN 1-LIKE"/>
    <property type="match status" value="1"/>
</dbReference>
<dbReference type="Pfam" id="PF00566">
    <property type="entry name" value="RabGAP-TBC"/>
    <property type="match status" value="1"/>
</dbReference>
<keyword evidence="3" id="KW-1185">Reference proteome</keyword>
<proteinExistence type="predicted"/>
<evidence type="ECO:0000259" key="1">
    <source>
        <dbReference type="PROSITE" id="PS50086"/>
    </source>
</evidence>
<protein>
    <recommendedName>
        <fullName evidence="1">Rab-GAP TBC domain-containing protein</fullName>
    </recommendedName>
</protein>